<dbReference type="RefSeq" id="WP_087916704.1">
    <property type="nucleotide sequence ID" value="NZ_CP021780.1"/>
</dbReference>
<organism evidence="1 2">
    <name type="scientific">Paenibacillus donghaensis</name>
    <dbReference type="NCBI Taxonomy" id="414771"/>
    <lineage>
        <taxon>Bacteria</taxon>
        <taxon>Bacillati</taxon>
        <taxon>Bacillota</taxon>
        <taxon>Bacilli</taxon>
        <taxon>Bacillales</taxon>
        <taxon>Paenibacillaceae</taxon>
        <taxon>Paenibacillus</taxon>
    </lineage>
</organism>
<accession>A0A2Z2K805</accession>
<evidence type="ECO:0000313" key="2">
    <source>
        <dbReference type="Proteomes" id="UP000249890"/>
    </source>
</evidence>
<gene>
    <name evidence="1" type="ORF">B9T62_19055</name>
</gene>
<protein>
    <recommendedName>
        <fullName evidence="3">Phage protein</fullName>
    </recommendedName>
</protein>
<name>A0A2Z2K805_9BACL</name>
<evidence type="ECO:0000313" key="1">
    <source>
        <dbReference type="EMBL" id="ASA22706.1"/>
    </source>
</evidence>
<dbReference type="KEGG" id="pdh:B9T62_19055"/>
<evidence type="ECO:0008006" key="3">
    <source>
        <dbReference type="Google" id="ProtNLM"/>
    </source>
</evidence>
<proteinExistence type="predicted"/>
<reference evidence="1 2" key="1">
    <citation type="submission" date="2017-06" db="EMBL/GenBank/DDBJ databases">
        <title>Complete genome sequence of Paenibacillus donghaensis KCTC 13049T isolated from East Sea sediment, South Korea.</title>
        <authorList>
            <person name="Jung B.K."/>
            <person name="Hong S.-J."/>
            <person name="Shin J.-H."/>
        </authorList>
    </citation>
    <scope>NUCLEOTIDE SEQUENCE [LARGE SCALE GENOMIC DNA]</scope>
    <source>
        <strain evidence="1 2">KCTC 13049</strain>
    </source>
</reference>
<dbReference type="AlphaFoldDB" id="A0A2Z2K805"/>
<dbReference type="EMBL" id="CP021780">
    <property type="protein sequence ID" value="ASA22706.1"/>
    <property type="molecule type" value="Genomic_DNA"/>
</dbReference>
<keyword evidence="2" id="KW-1185">Reference proteome</keyword>
<dbReference type="Proteomes" id="UP000249890">
    <property type="component" value="Chromosome"/>
</dbReference>
<sequence length="72" mass="7958">MKRYRFTHFENSLFAGTAFAESMEEAIEKFAAANCLTDAFWNGGESVDADSAKVEFVDSDGDAVAYYVNLTN</sequence>